<comment type="caution">
    <text evidence="2">The sequence shown here is derived from an EMBL/GenBank/DDBJ whole genome shotgun (WGS) entry which is preliminary data.</text>
</comment>
<organism evidence="2 3">
    <name type="scientific">Alicyclobacillus fodiniaquatilis</name>
    <dbReference type="NCBI Taxonomy" id="1661150"/>
    <lineage>
        <taxon>Bacteria</taxon>
        <taxon>Bacillati</taxon>
        <taxon>Bacillota</taxon>
        <taxon>Bacilli</taxon>
        <taxon>Bacillales</taxon>
        <taxon>Alicyclobacillaceae</taxon>
        <taxon>Alicyclobacillus</taxon>
    </lineage>
</organism>
<feature type="domain" description="DUF1854" evidence="1">
    <location>
        <begin position="36"/>
        <end position="165"/>
    </location>
</feature>
<name>A0ABW4JME8_9BACL</name>
<sequence>MNDVQPYEIRQLNPETIVFHRGKSGVLEATIDGIWYEEVALARGFPLSEPDRFIVISVPGKEEEIGVIDDLRALPRESRQYAEQELMLRYLVPIVTRIERIKQEPGMWRWKVQTDRGQMELLLRNLHDHIQTLDGERMMVTDVDGQRCEVRIDALDTRSRAQLKKVQ</sequence>
<dbReference type="InterPro" id="IPR015005">
    <property type="entry name" value="DUF1854"/>
</dbReference>
<dbReference type="EMBL" id="JBHUCX010000095">
    <property type="protein sequence ID" value="MFD1677597.1"/>
    <property type="molecule type" value="Genomic_DNA"/>
</dbReference>
<gene>
    <name evidence="2" type="ORF">ACFSB2_23325</name>
</gene>
<reference evidence="3" key="1">
    <citation type="journal article" date="2019" name="Int. J. Syst. Evol. Microbiol.">
        <title>The Global Catalogue of Microorganisms (GCM) 10K type strain sequencing project: providing services to taxonomists for standard genome sequencing and annotation.</title>
        <authorList>
            <consortium name="The Broad Institute Genomics Platform"/>
            <consortium name="The Broad Institute Genome Sequencing Center for Infectious Disease"/>
            <person name="Wu L."/>
            <person name="Ma J."/>
        </authorList>
    </citation>
    <scope>NUCLEOTIDE SEQUENCE [LARGE SCALE GENOMIC DNA]</scope>
    <source>
        <strain evidence="3">CGMCC 1.12286</strain>
    </source>
</reference>
<accession>A0ABW4JME8</accession>
<evidence type="ECO:0000259" key="1">
    <source>
        <dbReference type="Pfam" id="PF08909"/>
    </source>
</evidence>
<evidence type="ECO:0000313" key="3">
    <source>
        <dbReference type="Proteomes" id="UP001597079"/>
    </source>
</evidence>
<dbReference type="Pfam" id="PF08909">
    <property type="entry name" value="DUF1854"/>
    <property type="match status" value="1"/>
</dbReference>
<dbReference type="Proteomes" id="UP001597079">
    <property type="component" value="Unassembled WGS sequence"/>
</dbReference>
<keyword evidence="3" id="KW-1185">Reference proteome</keyword>
<evidence type="ECO:0000313" key="2">
    <source>
        <dbReference type="EMBL" id="MFD1677597.1"/>
    </source>
</evidence>
<proteinExistence type="predicted"/>
<dbReference type="RefSeq" id="WP_377945507.1">
    <property type="nucleotide sequence ID" value="NZ_JBHUCX010000095.1"/>
</dbReference>
<protein>
    <submittedName>
        <fullName evidence="2">DUF1854 domain-containing protein</fullName>
    </submittedName>
</protein>